<dbReference type="Proteomes" id="UP000189935">
    <property type="component" value="Chromosome I"/>
</dbReference>
<gene>
    <name evidence="1" type="ORF">SAMN05444159_2282</name>
</gene>
<evidence type="ECO:0000313" key="2">
    <source>
        <dbReference type="Proteomes" id="UP000189935"/>
    </source>
</evidence>
<protein>
    <submittedName>
        <fullName evidence="1">Uncharacterized protein</fullName>
    </submittedName>
</protein>
<sequence length="66" mass="7389">MARENLGYVPQGNPCAQCGKPIAAPEWIESGPRRIWYLWNCRACGYQFEAMAILEQEESDSTPLAA</sequence>
<proteinExistence type="predicted"/>
<name>A0A1M6PB64_9BRAD</name>
<organism evidence="1 2">
    <name type="scientific">Bradyrhizobium lablabi</name>
    <dbReference type="NCBI Taxonomy" id="722472"/>
    <lineage>
        <taxon>Bacteria</taxon>
        <taxon>Pseudomonadati</taxon>
        <taxon>Pseudomonadota</taxon>
        <taxon>Alphaproteobacteria</taxon>
        <taxon>Hyphomicrobiales</taxon>
        <taxon>Nitrobacteraceae</taxon>
        <taxon>Bradyrhizobium</taxon>
    </lineage>
</organism>
<accession>A0A1M6PB64</accession>
<evidence type="ECO:0000313" key="1">
    <source>
        <dbReference type="EMBL" id="SHK05110.1"/>
    </source>
</evidence>
<dbReference type="AlphaFoldDB" id="A0A1M6PB64"/>
<dbReference type="OrthoDB" id="8237865at2"/>
<dbReference type="RefSeq" id="WP_079544910.1">
    <property type="nucleotide sequence ID" value="NZ_LT670844.1"/>
</dbReference>
<dbReference type="EMBL" id="LT670844">
    <property type="protein sequence ID" value="SHK05110.1"/>
    <property type="molecule type" value="Genomic_DNA"/>
</dbReference>
<reference evidence="1 2" key="1">
    <citation type="submission" date="2016-11" db="EMBL/GenBank/DDBJ databases">
        <authorList>
            <person name="Jaros S."/>
            <person name="Januszkiewicz K."/>
            <person name="Wedrychowicz H."/>
        </authorList>
    </citation>
    <scope>NUCLEOTIDE SEQUENCE [LARGE SCALE GENOMIC DNA]</scope>
    <source>
        <strain evidence="1 2">GAS499</strain>
    </source>
</reference>